<name>A0A1H8VPU4_9FIRM</name>
<evidence type="ECO:0000313" key="2">
    <source>
        <dbReference type="EMBL" id="SEP17389.1"/>
    </source>
</evidence>
<gene>
    <name evidence="2" type="ORF">SAMN04490178_11254</name>
</gene>
<dbReference type="RefSeq" id="WP_245732372.1">
    <property type="nucleotide sequence ID" value="NZ_FODY01000012.1"/>
</dbReference>
<protein>
    <submittedName>
        <fullName evidence="2">Uncharacterized protein</fullName>
    </submittedName>
</protein>
<keyword evidence="1" id="KW-0472">Membrane</keyword>
<keyword evidence="1" id="KW-1133">Transmembrane helix</keyword>
<keyword evidence="3" id="KW-1185">Reference proteome</keyword>
<dbReference type="EMBL" id="FODY01000012">
    <property type="protein sequence ID" value="SEP17389.1"/>
    <property type="molecule type" value="Genomic_DNA"/>
</dbReference>
<feature type="transmembrane region" description="Helical" evidence="1">
    <location>
        <begin position="33"/>
        <end position="55"/>
    </location>
</feature>
<proteinExistence type="predicted"/>
<dbReference type="STRING" id="112903.SAMN04490178_11254"/>
<reference evidence="2 3" key="1">
    <citation type="submission" date="2016-10" db="EMBL/GenBank/DDBJ databases">
        <authorList>
            <person name="de Groot N.N."/>
        </authorList>
    </citation>
    <scope>NUCLEOTIDE SEQUENCE [LARGE SCALE GENOMIC DNA]</scope>
    <source>
        <strain evidence="2 3">DSM 13305</strain>
    </source>
</reference>
<evidence type="ECO:0000313" key="3">
    <source>
        <dbReference type="Proteomes" id="UP000198847"/>
    </source>
</evidence>
<accession>A0A1H8VPU4</accession>
<keyword evidence="1" id="KW-0812">Transmembrane</keyword>
<organism evidence="2 3">
    <name type="scientific">Propionispora vibrioides</name>
    <dbReference type="NCBI Taxonomy" id="112903"/>
    <lineage>
        <taxon>Bacteria</taxon>
        <taxon>Bacillati</taxon>
        <taxon>Bacillota</taxon>
        <taxon>Negativicutes</taxon>
        <taxon>Selenomonadales</taxon>
        <taxon>Sporomusaceae</taxon>
        <taxon>Propionispora</taxon>
    </lineage>
</organism>
<feature type="transmembrane region" description="Helical" evidence="1">
    <location>
        <begin position="89"/>
        <end position="111"/>
    </location>
</feature>
<sequence>MTKPVINSLHLLARKLKLRLAGQDKTTQTVLRILAALAGGYTLLLSTTMALVLLLPLPKADALFFTSLLPAILYPALLIWTFSGATAQFIWHRLLCATLGCTILIIIAVWLR</sequence>
<dbReference type="AlphaFoldDB" id="A0A1H8VPU4"/>
<feature type="transmembrane region" description="Helical" evidence="1">
    <location>
        <begin position="62"/>
        <end position="83"/>
    </location>
</feature>
<evidence type="ECO:0000256" key="1">
    <source>
        <dbReference type="SAM" id="Phobius"/>
    </source>
</evidence>
<dbReference type="Proteomes" id="UP000198847">
    <property type="component" value="Unassembled WGS sequence"/>
</dbReference>